<protein>
    <submittedName>
        <fullName evidence="1">Uncharacterized protein</fullName>
    </submittedName>
</protein>
<gene>
    <name evidence="1" type="ORF">O1611_g305</name>
</gene>
<comment type="caution">
    <text evidence="1">The sequence shown here is derived from an EMBL/GenBank/DDBJ whole genome shotgun (WGS) entry which is preliminary data.</text>
</comment>
<name>A0ACC2K0K2_9PEZI</name>
<reference evidence="1" key="1">
    <citation type="submission" date="2022-12" db="EMBL/GenBank/DDBJ databases">
        <title>Genome Sequence of Lasiodiplodia mahajangana.</title>
        <authorList>
            <person name="Buettner E."/>
        </authorList>
    </citation>
    <scope>NUCLEOTIDE SEQUENCE</scope>
    <source>
        <strain evidence="1">VT137</strain>
    </source>
</reference>
<sequence>MAKRHKDRKSKASKSKDSKGKGIERNPEVQKRPEYVPKDGPAEKRVSEEITPGINKLADGDVTDIGPKDCEPGSSEPQDTKPDGKRCDAIDTGIDKSGGGEAQSSRAGKAPREVVAIIGFFSFLGYEIARRAIGSGYMVYAIIGRYNQQQTLLLFEAVTADFLDCFETRIIAKPDKKEFARAFKGVDYIIYTASPPLANSKHPTDYSAEFNVHCMWDIIQAAKKHSRIKRIIVTSSITAYFKSDELDDPTTTKLIRGENAPVHVDGRIDPAHGPPHTSADYSGSRAADLLVAEMCGLTMSDIRFDFVHFLATNVFGANPLCTTAKSFNTGSNSRLLDHILGKAEDQGRLITTSVHIDDVARCHVEALSKKKVPSGRYILTSGYTNWLDAIPIAKKHFPTLTTTILPKEEEDILKWMKPCKINNARTKQIFGKGFKDFNIQIKDTLSFYFYLALEEQALERRKQAKEIEDLVDRFFRFSRS</sequence>
<accession>A0ACC2K0K2</accession>
<evidence type="ECO:0000313" key="1">
    <source>
        <dbReference type="EMBL" id="KAJ8133312.1"/>
    </source>
</evidence>
<proteinExistence type="predicted"/>
<dbReference type="Proteomes" id="UP001153332">
    <property type="component" value="Unassembled WGS sequence"/>
</dbReference>
<keyword evidence="2" id="KW-1185">Reference proteome</keyword>
<dbReference type="EMBL" id="JAPUUL010000023">
    <property type="protein sequence ID" value="KAJ8133312.1"/>
    <property type="molecule type" value="Genomic_DNA"/>
</dbReference>
<evidence type="ECO:0000313" key="2">
    <source>
        <dbReference type="Proteomes" id="UP001153332"/>
    </source>
</evidence>
<organism evidence="1 2">
    <name type="scientific">Lasiodiplodia mahajangana</name>
    <dbReference type="NCBI Taxonomy" id="1108764"/>
    <lineage>
        <taxon>Eukaryota</taxon>
        <taxon>Fungi</taxon>
        <taxon>Dikarya</taxon>
        <taxon>Ascomycota</taxon>
        <taxon>Pezizomycotina</taxon>
        <taxon>Dothideomycetes</taxon>
        <taxon>Dothideomycetes incertae sedis</taxon>
        <taxon>Botryosphaeriales</taxon>
        <taxon>Botryosphaeriaceae</taxon>
        <taxon>Lasiodiplodia</taxon>
    </lineage>
</organism>